<reference evidence="1 2" key="1">
    <citation type="submission" date="2024-07" db="EMBL/GenBank/DDBJ databases">
        <title>Whole genome sequencing of Prodigiosin pigment-producing Streptomyces salinarius isolated from rhizosphere soil of Arachis hypogaea.</title>
        <authorList>
            <person name="Vidhya A."/>
            <person name="Ramya S."/>
        </authorList>
    </citation>
    <scope>NUCLEOTIDE SEQUENCE [LARGE SCALE GENOMIC DNA]</scope>
    <source>
        <strain evidence="1 2">VRMG2420</strain>
    </source>
</reference>
<dbReference type="EMBL" id="JBITPR010000075">
    <property type="protein sequence ID" value="MFI7876196.1"/>
    <property type="molecule type" value="Genomic_DNA"/>
</dbReference>
<proteinExistence type="predicted"/>
<comment type="caution">
    <text evidence="1">The sequence shown here is derived from an EMBL/GenBank/DDBJ whole genome shotgun (WGS) entry which is preliminary data.</text>
</comment>
<organism evidence="1 2">
    <name type="scientific">Streptomyces salinarius</name>
    <dbReference type="NCBI Taxonomy" id="2762598"/>
    <lineage>
        <taxon>Bacteria</taxon>
        <taxon>Bacillati</taxon>
        <taxon>Actinomycetota</taxon>
        <taxon>Actinomycetes</taxon>
        <taxon>Kitasatosporales</taxon>
        <taxon>Streptomycetaceae</taxon>
        <taxon>Streptomyces</taxon>
    </lineage>
</organism>
<keyword evidence="2" id="KW-1185">Reference proteome</keyword>
<protein>
    <submittedName>
        <fullName evidence="1">Uncharacterized protein</fullName>
    </submittedName>
</protein>
<dbReference type="RefSeq" id="WP_399595216.1">
    <property type="nucleotide sequence ID" value="NZ_JBITPR010000075.1"/>
</dbReference>
<gene>
    <name evidence="1" type="ORF">AB4829_37120</name>
</gene>
<sequence length="87" mass="10200">MRRVRHWRGGEAWNLADPRRVDEVIKKISKVAFGEVHDPYAAVRDGKLFNARFAVARRTAQRRLVTIEDLDEVERAAQNNSQDRRTR</sequence>
<accession>A0ABW8BMB5</accession>
<name>A0ABW8BMB5_9ACTN</name>
<dbReference type="Proteomes" id="UP001614264">
    <property type="component" value="Unassembled WGS sequence"/>
</dbReference>
<evidence type="ECO:0000313" key="2">
    <source>
        <dbReference type="Proteomes" id="UP001614264"/>
    </source>
</evidence>
<evidence type="ECO:0000313" key="1">
    <source>
        <dbReference type="EMBL" id="MFI7876196.1"/>
    </source>
</evidence>